<protein>
    <submittedName>
        <fullName evidence="1">Arc family DNA-binding protein</fullName>
    </submittedName>
</protein>
<evidence type="ECO:0000313" key="2">
    <source>
        <dbReference type="Proteomes" id="UP000479475"/>
    </source>
</evidence>
<keyword evidence="1" id="KW-0238">DNA-binding</keyword>
<dbReference type="Proteomes" id="UP000479475">
    <property type="component" value="Unassembled WGS sequence"/>
</dbReference>
<reference evidence="1 2" key="1">
    <citation type="submission" date="2020-02" db="EMBL/GenBank/DDBJ databases">
        <title>Klebsiella pneumoniae genome sequencing and assembly.</title>
        <authorList>
            <person name="Starkova P.S."/>
            <person name="Sulyan O.S."/>
            <person name="Likholetova D.V."/>
            <person name="Ageevets V.A."/>
            <person name="Lazareva I.V."/>
            <person name="Sopova J.V."/>
            <person name="Sidorenko S.V."/>
        </authorList>
    </citation>
    <scope>NUCLEOTIDE SEQUENCE [LARGE SCALE GENOMIC DNA]</scope>
    <source>
        <strain evidence="1 2">2429</strain>
    </source>
</reference>
<dbReference type="InterPro" id="IPR005569">
    <property type="entry name" value="Arc_DNA-bd_dom"/>
</dbReference>
<evidence type="ECO:0000313" key="1">
    <source>
        <dbReference type="EMBL" id="NGN75643.1"/>
    </source>
</evidence>
<proteinExistence type="predicted"/>
<dbReference type="RefSeq" id="WP_077266083.1">
    <property type="nucleotide sequence ID" value="NZ_BNGD01000001.1"/>
</dbReference>
<name>A0A9Q4UJ32_KLEPN</name>
<dbReference type="SUPFAM" id="SSF47598">
    <property type="entry name" value="Ribbon-helix-helix"/>
    <property type="match status" value="1"/>
</dbReference>
<dbReference type="InterPro" id="IPR010985">
    <property type="entry name" value="Ribbon_hlx_hlx"/>
</dbReference>
<comment type="caution">
    <text evidence="1">The sequence shown here is derived from an EMBL/GenBank/DDBJ whole genome shotgun (WGS) entry which is preliminary data.</text>
</comment>
<dbReference type="GO" id="GO:0006355">
    <property type="term" value="P:regulation of DNA-templated transcription"/>
    <property type="evidence" value="ECO:0007669"/>
    <property type="project" value="InterPro"/>
</dbReference>
<sequence>MSREDPQLRIRLPSELKDKIEASAKANNRSMNAEIIFRINLSYLLDEDKSMFTTVAEPNSYVEHAERVLKSRVEESLPSFLELMAKKIMTDEFRDELKRKAREQAEKEWDEMHKKPT</sequence>
<accession>A0A9Q4UJ32</accession>
<dbReference type="InterPro" id="IPR013321">
    <property type="entry name" value="Arc_rbn_hlx_hlx"/>
</dbReference>
<gene>
    <name evidence="1" type="ORF">G4V31_26520</name>
</gene>
<dbReference type="AlphaFoldDB" id="A0A9Q4UJ32"/>
<dbReference type="EMBL" id="JAAKYD010000036">
    <property type="protein sequence ID" value="NGN75643.1"/>
    <property type="molecule type" value="Genomic_DNA"/>
</dbReference>
<dbReference type="Pfam" id="PF03869">
    <property type="entry name" value="Arc"/>
    <property type="match status" value="1"/>
</dbReference>
<dbReference type="Gene3D" id="1.10.1220.10">
    <property type="entry name" value="Met repressor-like"/>
    <property type="match status" value="1"/>
</dbReference>
<organism evidence="1 2">
    <name type="scientific">Klebsiella pneumoniae</name>
    <dbReference type="NCBI Taxonomy" id="573"/>
    <lineage>
        <taxon>Bacteria</taxon>
        <taxon>Pseudomonadati</taxon>
        <taxon>Pseudomonadota</taxon>
        <taxon>Gammaproteobacteria</taxon>
        <taxon>Enterobacterales</taxon>
        <taxon>Enterobacteriaceae</taxon>
        <taxon>Klebsiella/Raoultella group</taxon>
        <taxon>Klebsiella</taxon>
        <taxon>Klebsiella pneumoniae complex</taxon>
    </lineage>
</organism>
<dbReference type="GO" id="GO:0043565">
    <property type="term" value="F:sequence-specific DNA binding"/>
    <property type="evidence" value="ECO:0007669"/>
    <property type="project" value="UniProtKB-ARBA"/>
</dbReference>